<proteinExistence type="predicted"/>
<dbReference type="PANTHER" id="PTHR33121">
    <property type="entry name" value="CYCLIC DI-GMP PHOSPHODIESTERASE PDEF"/>
    <property type="match status" value="1"/>
</dbReference>
<dbReference type="GO" id="GO:0071111">
    <property type="term" value="F:cyclic-guanylate-specific phosphodiesterase activity"/>
    <property type="evidence" value="ECO:0007669"/>
    <property type="project" value="InterPro"/>
</dbReference>
<dbReference type="SMART" id="SM00267">
    <property type="entry name" value="GGDEF"/>
    <property type="match status" value="1"/>
</dbReference>
<keyword evidence="1" id="KW-0812">Transmembrane</keyword>
<dbReference type="Pfam" id="PF00990">
    <property type="entry name" value="GGDEF"/>
    <property type="match status" value="1"/>
</dbReference>
<evidence type="ECO:0000313" key="3">
    <source>
        <dbReference type="EMBL" id="QIA65156.1"/>
    </source>
</evidence>
<dbReference type="Gene3D" id="3.30.70.270">
    <property type="match status" value="1"/>
</dbReference>
<feature type="transmembrane region" description="Helical" evidence="1">
    <location>
        <begin position="172"/>
        <end position="194"/>
    </location>
</feature>
<accession>A0A7Z2T6I3</accession>
<name>A0A7Z2T6I3_9VIBR</name>
<dbReference type="PROSITE" id="PS50887">
    <property type="entry name" value="GGDEF"/>
    <property type="match status" value="1"/>
</dbReference>
<keyword evidence="1" id="KW-1133">Transmembrane helix</keyword>
<dbReference type="PANTHER" id="PTHR33121:SF79">
    <property type="entry name" value="CYCLIC DI-GMP PHOSPHODIESTERASE PDED-RELATED"/>
    <property type="match status" value="1"/>
</dbReference>
<dbReference type="AlphaFoldDB" id="A0A7Z2T6I3"/>
<dbReference type="Proteomes" id="UP000464262">
    <property type="component" value="Chromosome 2"/>
</dbReference>
<dbReference type="RefSeq" id="WP_164650056.1">
    <property type="nucleotide sequence ID" value="NZ_CP047476.1"/>
</dbReference>
<protein>
    <submittedName>
        <fullName evidence="3">Diguanylate cyclase</fullName>
    </submittedName>
</protein>
<keyword evidence="1" id="KW-0472">Membrane</keyword>
<feature type="transmembrane region" description="Helical" evidence="1">
    <location>
        <begin position="6"/>
        <end position="26"/>
    </location>
</feature>
<dbReference type="KEGG" id="vas:GT360_16500"/>
<evidence type="ECO:0000256" key="1">
    <source>
        <dbReference type="SAM" id="Phobius"/>
    </source>
</evidence>
<dbReference type="InterPro" id="IPR029787">
    <property type="entry name" value="Nucleotide_cyclase"/>
</dbReference>
<dbReference type="SUPFAM" id="SSF55073">
    <property type="entry name" value="Nucleotide cyclase"/>
    <property type="match status" value="1"/>
</dbReference>
<dbReference type="InterPro" id="IPR050706">
    <property type="entry name" value="Cyclic-di-GMP_PDE-like"/>
</dbReference>
<feature type="domain" description="GGDEF" evidence="2">
    <location>
        <begin position="229"/>
        <end position="346"/>
    </location>
</feature>
<evidence type="ECO:0000313" key="4">
    <source>
        <dbReference type="Proteomes" id="UP000464262"/>
    </source>
</evidence>
<evidence type="ECO:0000259" key="2">
    <source>
        <dbReference type="PROSITE" id="PS50887"/>
    </source>
</evidence>
<organism evidence="3 4">
    <name type="scientific">Vibrio astriarenae</name>
    <dbReference type="NCBI Taxonomy" id="1481923"/>
    <lineage>
        <taxon>Bacteria</taxon>
        <taxon>Pseudomonadati</taxon>
        <taxon>Pseudomonadota</taxon>
        <taxon>Gammaproteobacteria</taxon>
        <taxon>Vibrionales</taxon>
        <taxon>Vibrionaceae</taxon>
        <taxon>Vibrio</taxon>
    </lineage>
</organism>
<sequence>MIQGSTLNITKIVLSVLITAVLVVNLKTVDRIDRVNTAFTSRHNEATWFVFQLVKEYSNFLMLARTEPIDFQPLWLSYDITWSRFDILLNSQESANFIKAANFQAYFDQEFSNLKALESSIKLVESGQISSDLLARKIQLTYQGLISFINENFRLQSPIIERKTKEMDRLLLIHRLSLVALSVLFIFVIVVFILESRFRRQVQVSDTLTKLLDRSALMRFAKNTNHEDESYNLMSLQVRNLDEINQKYGLDYGDIVLVNLAKKLIKLVPKGCQSYRFSGRQFIIVGHCTDPAQEKQIVHKIRKEMEKPIEVGSLTFISDIAIKVEQVPKRLILDHLTSLSRESATS</sequence>
<keyword evidence="4" id="KW-1185">Reference proteome</keyword>
<gene>
    <name evidence="3" type="ORF">GT360_16500</name>
</gene>
<dbReference type="EMBL" id="CP047476">
    <property type="protein sequence ID" value="QIA65156.1"/>
    <property type="molecule type" value="Genomic_DNA"/>
</dbReference>
<reference evidence="3 4" key="1">
    <citation type="submission" date="2020-01" db="EMBL/GenBank/DDBJ databases">
        <title>Whole genome and functional gene identification of agarase of Vibrio HN897.</title>
        <authorList>
            <person name="Liu Y."/>
            <person name="Zhao Z."/>
        </authorList>
    </citation>
    <scope>NUCLEOTIDE SEQUENCE [LARGE SCALE GENOMIC DNA]</scope>
    <source>
        <strain evidence="3 4">HN897</strain>
    </source>
</reference>
<dbReference type="InterPro" id="IPR043128">
    <property type="entry name" value="Rev_trsase/Diguanyl_cyclase"/>
</dbReference>
<dbReference type="InterPro" id="IPR000160">
    <property type="entry name" value="GGDEF_dom"/>
</dbReference>